<dbReference type="RefSeq" id="XP_014680448.1">
    <property type="nucleotide sequence ID" value="XM_014824962.1"/>
</dbReference>
<evidence type="ECO:0000313" key="8">
    <source>
        <dbReference type="RefSeq" id="XP_014680448.1"/>
    </source>
</evidence>
<comment type="similarity">
    <text evidence="2">Belongs to the nucleobase:cation symporter-2 (NCS2) (TC 2.A.40) family.</text>
</comment>
<evidence type="ECO:0000256" key="6">
    <source>
        <dbReference type="SAM" id="Phobius"/>
    </source>
</evidence>
<keyword evidence="7" id="KW-1185">Reference proteome</keyword>
<evidence type="ECO:0000256" key="5">
    <source>
        <dbReference type="ARBA" id="ARBA00023136"/>
    </source>
</evidence>
<keyword evidence="5 6" id="KW-0472">Membrane</keyword>
<dbReference type="GeneID" id="106820446"/>
<name>A0ABM1F7M7_PRICU</name>
<keyword evidence="4 6" id="KW-1133">Transmembrane helix</keyword>
<accession>A0ABM1F7M7</accession>
<dbReference type="Proteomes" id="UP000695022">
    <property type="component" value="Unplaced"/>
</dbReference>
<sequence>MFGSTMIVPLLVTPQMCIPPTSTAKGEIIATLFFVSGIVTLLQTTFGIRLPIVQGATFSFLAPTFAILALPKWKCPSETEIEALMNETNGTFDIGEIWKPRMREVCES</sequence>
<dbReference type="PANTHER" id="PTHR11119">
    <property type="entry name" value="XANTHINE-URACIL / VITAMIN C PERMEASE FAMILY MEMBER"/>
    <property type="match status" value="1"/>
</dbReference>
<evidence type="ECO:0000313" key="7">
    <source>
        <dbReference type="Proteomes" id="UP000695022"/>
    </source>
</evidence>
<evidence type="ECO:0000256" key="2">
    <source>
        <dbReference type="ARBA" id="ARBA00008821"/>
    </source>
</evidence>
<dbReference type="InterPro" id="IPR006043">
    <property type="entry name" value="NCS2"/>
</dbReference>
<reference evidence="8" key="1">
    <citation type="submission" date="2025-08" db="UniProtKB">
        <authorList>
            <consortium name="RefSeq"/>
        </authorList>
    </citation>
    <scope>IDENTIFICATION</scope>
</reference>
<gene>
    <name evidence="8" type="primary">LOC106820446</name>
</gene>
<evidence type="ECO:0000256" key="1">
    <source>
        <dbReference type="ARBA" id="ARBA00004141"/>
    </source>
</evidence>
<feature type="transmembrane region" description="Helical" evidence="6">
    <location>
        <begin position="28"/>
        <end position="46"/>
    </location>
</feature>
<organism evidence="7 8">
    <name type="scientific">Priapulus caudatus</name>
    <name type="common">Priapulid worm</name>
    <dbReference type="NCBI Taxonomy" id="37621"/>
    <lineage>
        <taxon>Eukaryota</taxon>
        <taxon>Metazoa</taxon>
        <taxon>Ecdysozoa</taxon>
        <taxon>Scalidophora</taxon>
        <taxon>Priapulida</taxon>
        <taxon>Priapulimorpha</taxon>
        <taxon>Priapulimorphida</taxon>
        <taxon>Priapulidae</taxon>
        <taxon>Priapulus</taxon>
    </lineage>
</organism>
<feature type="non-terminal residue" evidence="8">
    <location>
        <position position="108"/>
    </location>
</feature>
<comment type="subcellular location">
    <subcellularLocation>
        <location evidence="1">Membrane</location>
        <topology evidence="1">Multi-pass membrane protein</topology>
    </subcellularLocation>
</comment>
<keyword evidence="3 6" id="KW-0812">Transmembrane</keyword>
<protein>
    <submittedName>
        <fullName evidence="8">Solute carrier family 23 member 2-like</fullName>
    </submittedName>
</protein>
<proteinExistence type="inferred from homology"/>
<evidence type="ECO:0000256" key="3">
    <source>
        <dbReference type="ARBA" id="ARBA00022692"/>
    </source>
</evidence>
<dbReference type="Pfam" id="PF00860">
    <property type="entry name" value="Xan_ur_permease"/>
    <property type="match status" value="1"/>
</dbReference>
<evidence type="ECO:0000256" key="4">
    <source>
        <dbReference type="ARBA" id="ARBA00022989"/>
    </source>
</evidence>